<keyword evidence="3" id="KW-1185">Reference proteome</keyword>
<protein>
    <recommendedName>
        <fullName evidence="4">Altered inheritance of mitochondria protein 6</fullName>
    </recommendedName>
</protein>
<organism evidence="2 3">
    <name type="scientific">Aspergillus granulosus</name>
    <dbReference type="NCBI Taxonomy" id="176169"/>
    <lineage>
        <taxon>Eukaryota</taxon>
        <taxon>Fungi</taxon>
        <taxon>Dikarya</taxon>
        <taxon>Ascomycota</taxon>
        <taxon>Pezizomycotina</taxon>
        <taxon>Eurotiomycetes</taxon>
        <taxon>Eurotiomycetidae</taxon>
        <taxon>Eurotiales</taxon>
        <taxon>Aspergillaceae</taxon>
        <taxon>Aspergillus</taxon>
        <taxon>Aspergillus subgen. Nidulantes</taxon>
    </lineage>
</organism>
<comment type="caution">
    <text evidence="2">The sequence shown here is derived from an EMBL/GenBank/DDBJ whole genome shotgun (WGS) entry which is preliminary data.</text>
</comment>
<dbReference type="Proteomes" id="UP001610334">
    <property type="component" value="Unassembled WGS sequence"/>
</dbReference>
<name>A0ABR4H4K1_9EURO</name>
<accession>A0ABR4H4K1</accession>
<evidence type="ECO:0000256" key="1">
    <source>
        <dbReference type="ARBA" id="ARBA00008858"/>
    </source>
</evidence>
<evidence type="ECO:0008006" key="4">
    <source>
        <dbReference type="Google" id="ProtNLM"/>
    </source>
</evidence>
<dbReference type="EMBL" id="JBFXLT010000083">
    <property type="protein sequence ID" value="KAL2809743.1"/>
    <property type="molecule type" value="Genomic_DNA"/>
</dbReference>
<dbReference type="PANTHER" id="PTHR31571:SF5">
    <property type="entry name" value="ALTERED INHERITANCE OF MITOCHONDRIA PROTEIN 6"/>
    <property type="match status" value="1"/>
</dbReference>
<dbReference type="InterPro" id="IPR017946">
    <property type="entry name" value="PLC-like_Pdiesterase_TIM-brl"/>
</dbReference>
<sequence length="367" mass="40338">MDLPCSCNTPTLIKSRLSSTVNRSAHFWVSWGLFEERRVRNINSPLHEAKMVLSRSLFVAAATLFLAFPTEAAGGSAELQSILRNTHKSPAYSYPTDFTRGILPIPVHSHNDYWRDVPFYTALSHGCISVEADVWLYNDTLYIGHDESSLTEDRTFESLYINPILDVLERQNPQSKFLTAPTKNGVFDASTGQTLYLWVDSKTSGPETFEAVIAALEPLRQKGYLTTVKNNATLTEGPVTVIGTGNTPYDMVGPVADRDYFYDGPLAALNETANAGITRLISPIASTSFTSAIGELSLGEANAVLNEEQLTALRTQIAFAKEKGILARYWGAPSYPIRARNILWTTLLNEGVGLLNADDLAAAAEYF</sequence>
<reference evidence="2 3" key="1">
    <citation type="submission" date="2024-07" db="EMBL/GenBank/DDBJ databases">
        <title>Section-level genome sequencing and comparative genomics of Aspergillus sections Usti and Cavernicolus.</title>
        <authorList>
            <consortium name="Lawrence Berkeley National Laboratory"/>
            <person name="Nybo J.L."/>
            <person name="Vesth T.C."/>
            <person name="Theobald S."/>
            <person name="Frisvad J.C."/>
            <person name="Larsen T.O."/>
            <person name="Kjaerboelling I."/>
            <person name="Rothschild-Mancinelli K."/>
            <person name="Lyhne E.K."/>
            <person name="Kogle M.E."/>
            <person name="Barry K."/>
            <person name="Clum A."/>
            <person name="Na H."/>
            <person name="Ledsgaard L."/>
            <person name="Lin J."/>
            <person name="Lipzen A."/>
            <person name="Kuo A."/>
            <person name="Riley R."/>
            <person name="Mondo S."/>
            <person name="Labutti K."/>
            <person name="Haridas S."/>
            <person name="Pangalinan J."/>
            <person name="Salamov A.A."/>
            <person name="Simmons B.A."/>
            <person name="Magnuson J.K."/>
            <person name="Chen J."/>
            <person name="Drula E."/>
            <person name="Henrissat B."/>
            <person name="Wiebenga A."/>
            <person name="Lubbers R.J."/>
            <person name="Gomes A.C."/>
            <person name="Makela M.R."/>
            <person name="Stajich J."/>
            <person name="Grigoriev I.V."/>
            <person name="Mortensen U.H."/>
            <person name="De Vries R.P."/>
            <person name="Baker S.E."/>
            <person name="Andersen M.R."/>
        </authorList>
    </citation>
    <scope>NUCLEOTIDE SEQUENCE [LARGE SCALE GENOMIC DNA]</scope>
    <source>
        <strain evidence="2 3">CBS 588.65</strain>
    </source>
</reference>
<evidence type="ECO:0000313" key="2">
    <source>
        <dbReference type="EMBL" id="KAL2809743.1"/>
    </source>
</evidence>
<proteinExistence type="inferred from homology"/>
<dbReference type="InterPro" id="IPR051236">
    <property type="entry name" value="HAT_RTT109-like"/>
</dbReference>
<dbReference type="SUPFAM" id="SSF51695">
    <property type="entry name" value="PLC-like phosphodiesterases"/>
    <property type="match status" value="1"/>
</dbReference>
<evidence type="ECO:0000313" key="3">
    <source>
        <dbReference type="Proteomes" id="UP001610334"/>
    </source>
</evidence>
<gene>
    <name evidence="2" type="ORF">BJX63DRAFT_404420</name>
</gene>
<dbReference type="PANTHER" id="PTHR31571">
    <property type="entry name" value="ALTERED INHERITANCE OF MITOCHONDRIA PROTEIN 6"/>
    <property type="match status" value="1"/>
</dbReference>
<comment type="similarity">
    <text evidence="1">Belongs to the AIM6 family.</text>
</comment>